<protein>
    <submittedName>
        <fullName evidence="1">Uncharacterized protein</fullName>
    </submittedName>
</protein>
<dbReference type="AlphaFoldDB" id="A0A9P8TPJ4"/>
<evidence type="ECO:0000313" key="1">
    <source>
        <dbReference type="EMBL" id="KAH3687228.1"/>
    </source>
</evidence>
<gene>
    <name evidence="1" type="ORF">WICPIJ_001785</name>
</gene>
<comment type="caution">
    <text evidence="1">The sequence shown here is derived from an EMBL/GenBank/DDBJ whole genome shotgun (WGS) entry which is preliminary data.</text>
</comment>
<proteinExistence type="predicted"/>
<sequence>MIQLVIVGESSENVAESVTMIVEISDTEAKDTGYVIGVGKLVDPMYWIEMYLVLLFSGLRNSWFCKVEETIAERDVVVEGLEGSTN</sequence>
<dbReference type="Proteomes" id="UP000774326">
    <property type="component" value="Unassembled WGS sequence"/>
</dbReference>
<organism evidence="1 2">
    <name type="scientific">Wickerhamomyces pijperi</name>
    <name type="common">Yeast</name>
    <name type="synonym">Pichia pijperi</name>
    <dbReference type="NCBI Taxonomy" id="599730"/>
    <lineage>
        <taxon>Eukaryota</taxon>
        <taxon>Fungi</taxon>
        <taxon>Dikarya</taxon>
        <taxon>Ascomycota</taxon>
        <taxon>Saccharomycotina</taxon>
        <taxon>Saccharomycetes</taxon>
        <taxon>Phaffomycetales</taxon>
        <taxon>Wickerhamomycetaceae</taxon>
        <taxon>Wickerhamomyces</taxon>
    </lineage>
</organism>
<accession>A0A9P8TPJ4</accession>
<evidence type="ECO:0000313" key="2">
    <source>
        <dbReference type="Proteomes" id="UP000774326"/>
    </source>
</evidence>
<dbReference type="EMBL" id="JAEUBG010000915">
    <property type="protein sequence ID" value="KAH3687228.1"/>
    <property type="molecule type" value="Genomic_DNA"/>
</dbReference>
<keyword evidence="2" id="KW-1185">Reference proteome</keyword>
<reference evidence="1" key="2">
    <citation type="submission" date="2021-01" db="EMBL/GenBank/DDBJ databases">
        <authorList>
            <person name="Schikora-Tamarit M.A."/>
        </authorList>
    </citation>
    <scope>NUCLEOTIDE SEQUENCE</scope>
    <source>
        <strain evidence="1">CBS2887</strain>
    </source>
</reference>
<name>A0A9P8TPJ4_WICPI</name>
<reference evidence="1" key="1">
    <citation type="journal article" date="2021" name="Open Biol.">
        <title>Shared evolutionary footprints suggest mitochondrial oxidative damage underlies multiple complex I losses in fungi.</title>
        <authorList>
            <person name="Schikora-Tamarit M.A."/>
            <person name="Marcet-Houben M."/>
            <person name="Nosek J."/>
            <person name="Gabaldon T."/>
        </authorList>
    </citation>
    <scope>NUCLEOTIDE SEQUENCE</scope>
    <source>
        <strain evidence="1">CBS2887</strain>
    </source>
</reference>